<proteinExistence type="predicted"/>
<dbReference type="InterPro" id="IPR014710">
    <property type="entry name" value="RmlC-like_jellyroll"/>
</dbReference>
<reference evidence="1" key="1">
    <citation type="submission" date="2020-05" db="EMBL/GenBank/DDBJ databases">
        <authorList>
            <person name="Chiriac C."/>
            <person name="Salcher M."/>
            <person name="Ghai R."/>
            <person name="Kavagutti S V."/>
        </authorList>
    </citation>
    <scope>NUCLEOTIDE SEQUENCE</scope>
</reference>
<sequence length="94" mass="10149">MSAAAPFVMVDDGRIRVTKWHFEPGASTGMHTHEFDYVVVPVTGGNFTVTQADDSTISMVQVPGESYSRSVGVTHDVTNAGYQVAVFVEIELLS</sequence>
<protein>
    <submittedName>
        <fullName evidence="1">Unannotated protein</fullName>
    </submittedName>
</protein>
<dbReference type="InterPro" id="IPR011051">
    <property type="entry name" value="RmlC_Cupin_sf"/>
</dbReference>
<evidence type="ECO:0000313" key="1">
    <source>
        <dbReference type="EMBL" id="CAB4825217.1"/>
    </source>
</evidence>
<dbReference type="AlphaFoldDB" id="A0A6J6ZXA6"/>
<name>A0A6J6ZXA6_9ZZZZ</name>
<gene>
    <name evidence="1" type="ORF">UFOPK3204_00437</name>
</gene>
<dbReference type="Gene3D" id="2.60.120.10">
    <property type="entry name" value="Jelly Rolls"/>
    <property type="match status" value="1"/>
</dbReference>
<dbReference type="SUPFAM" id="SSF51182">
    <property type="entry name" value="RmlC-like cupins"/>
    <property type="match status" value="1"/>
</dbReference>
<accession>A0A6J6ZXA6</accession>
<dbReference type="EMBL" id="CAFABK010000013">
    <property type="protein sequence ID" value="CAB4825217.1"/>
    <property type="molecule type" value="Genomic_DNA"/>
</dbReference>
<organism evidence="1">
    <name type="scientific">freshwater metagenome</name>
    <dbReference type="NCBI Taxonomy" id="449393"/>
    <lineage>
        <taxon>unclassified sequences</taxon>
        <taxon>metagenomes</taxon>
        <taxon>ecological metagenomes</taxon>
    </lineage>
</organism>